<feature type="domain" description="DUF4253" evidence="2">
    <location>
        <begin position="169"/>
        <end position="274"/>
    </location>
</feature>
<dbReference type="EMBL" id="CP049865">
    <property type="protein sequence ID" value="QIK72105.1"/>
    <property type="molecule type" value="Genomic_DNA"/>
</dbReference>
<protein>
    <submittedName>
        <fullName evidence="3">DUF4253 domain-containing protein</fullName>
    </submittedName>
</protein>
<dbReference type="KEGG" id="prv:G7070_07265"/>
<organism evidence="3 4">
    <name type="scientific">Propioniciclava coleopterorum</name>
    <dbReference type="NCBI Taxonomy" id="2714937"/>
    <lineage>
        <taxon>Bacteria</taxon>
        <taxon>Bacillati</taxon>
        <taxon>Actinomycetota</taxon>
        <taxon>Actinomycetes</taxon>
        <taxon>Propionibacteriales</taxon>
        <taxon>Propionibacteriaceae</taxon>
        <taxon>Propioniciclava</taxon>
    </lineage>
</organism>
<feature type="region of interest" description="Disordered" evidence="1">
    <location>
        <begin position="129"/>
        <end position="157"/>
    </location>
</feature>
<reference evidence="3 4" key="1">
    <citation type="submission" date="2020-03" db="EMBL/GenBank/DDBJ databases">
        <title>Propioniciclava sp. nov., isolated from Hydrophilus acuminatus.</title>
        <authorList>
            <person name="Hyun D.-W."/>
            <person name="Bae J.-W."/>
        </authorList>
    </citation>
    <scope>NUCLEOTIDE SEQUENCE [LARGE SCALE GENOMIC DNA]</scope>
    <source>
        <strain evidence="3 4">HDW11</strain>
    </source>
</reference>
<sequence length="274" mass="29587">MGLFDRIKDFLAGDAGPAPAPLPPVTARLAAPAPGTAETVAALGLPNVEPVLPEVGEQPVAWLIEAPADGRELWCRLVEQFPSTGLWPLITDGHDGDIDRPWRDRELDGPGTEIGDARVVLTRSLADYAGEDDEEVPGEPWRRTPGAPASATREQGPVDLPAPFEVQSLLLVPVTRPADAPAQLGWWGPCNYGLTGGDVSAVLRSWEDRFGAVLVGIGFDTLTLHVDAPPAGENATRLAQEWFAFCPDAIDQGVESIQALAELAHERIWWFWWD</sequence>
<dbReference type="RefSeq" id="WP_166233140.1">
    <property type="nucleotide sequence ID" value="NZ_CP049865.1"/>
</dbReference>
<dbReference type="Pfam" id="PF14062">
    <property type="entry name" value="DUF4253"/>
    <property type="match status" value="1"/>
</dbReference>
<dbReference type="Proteomes" id="UP000501058">
    <property type="component" value="Chromosome"/>
</dbReference>
<evidence type="ECO:0000259" key="2">
    <source>
        <dbReference type="Pfam" id="PF14062"/>
    </source>
</evidence>
<gene>
    <name evidence="3" type="ORF">G7070_07265</name>
</gene>
<accession>A0A6G7Y5L4</accession>
<evidence type="ECO:0000313" key="3">
    <source>
        <dbReference type="EMBL" id="QIK72105.1"/>
    </source>
</evidence>
<dbReference type="InterPro" id="IPR025349">
    <property type="entry name" value="DUF4253"/>
</dbReference>
<dbReference type="AlphaFoldDB" id="A0A6G7Y5L4"/>
<evidence type="ECO:0000256" key="1">
    <source>
        <dbReference type="SAM" id="MobiDB-lite"/>
    </source>
</evidence>
<evidence type="ECO:0000313" key="4">
    <source>
        <dbReference type="Proteomes" id="UP000501058"/>
    </source>
</evidence>
<proteinExistence type="predicted"/>
<keyword evidence="4" id="KW-1185">Reference proteome</keyword>
<name>A0A6G7Y5L4_9ACTN</name>